<evidence type="ECO:0000256" key="3">
    <source>
        <dbReference type="ARBA" id="ARBA00010617"/>
    </source>
</evidence>
<dbReference type="GO" id="GO:0004497">
    <property type="term" value="F:monooxygenase activity"/>
    <property type="evidence" value="ECO:0007669"/>
    <property type="project" value="UniProtKB-KW"/>
</dbReference>
<evidence type="ECO:0000256" key="9">
    <source>
        <dbReference type="ARBA" id="ARBA00023004"/>
    </source>
</evidence>
<evidence type="ECO:0000256" key="2">
    <source>
        <dbReference type="ARBA" id="ARBA00004167"/>
    </source>
</evidence>
<dbReference type="CDD" id="cd11072">
    <property type="entry name" value="CYP71-like"/>
    <property type="match status" value="1"/>
</dbReference>
<feature type="binding site" description="axial binding residue" evidence="12">
    <location>
        <position position="462"/>
    </location>
    <ligand>
        <name>heme</name>
        <dbReference type="ChEBI" id="CHEBI:30413"/>
    </ligand>
    <ligandPart>
        <name>Fe</name>
        <dbReference type="ChEBI" id="CHEBI:18248"/>
    </ligandPart>
</feature>
<dbReference type="GO" id="GO:0005506">
    <property type="term" value="F:iron ion binding"/>
    <property type="evidence" value="ECO:0007669"/>
    <property type="project" value="InterPro"/>
</dbReference>
<evidence type="ECO:0000256" key="1">
    <source>
        <dbReference type="ARBA" id="ARBA00001971"/>
    </source>
</evidence>
<dbReference type="InterPro" id="IPR001128">
    <property type="entry name" value="Cyt_P450"/>
</dbReference>
<evidence type="ECO:0000256" key="13">
    <source>
        <dbReference type="RuleBase" id="RU000461"/>
    </source>
</evidence>
<dbReference type="GO" id="GO:0016020">
    <property type="term" value="C:membrane"/>
    <property type="evidence" value="ECO:0007669"/>
    <property type="project" value="UniProtKB-SubCell"/>
</dbReference>
<evidence type="ECO:0000256" key="5">
    <source>
        <dbReference type="ARBA" id="ARBA00022692"/>
    </source>
</evidence>
<evidence type="ECO:0000256" key="12">
    <source>
        <dbReference type="PIRSR" id="PIRSR602401-1"/>
    </source>
</evidence>
<evidence type="ECO:0000256" key="7">
    <source>
        <dbReference type="ARBA" id="ARBA00022989"/>
    </source>
</evidence>
<dbReference type="InterPro" id="IPR017972">
    <property type="entry name" value="Cyt_P450_CS"/>
</dbReference>
<dbReference type="EMBL" id="QPKB01000011">
    <property type="protein sequence ID" value="RWR94949.1"/>
    <property type="molecule type" value="Genomic_DNA"/>
</dbReference>
<keyword evidence="11 14" id="KW-0472">Membrane</keyword>
<evidence type="ECO:0000256" key="11">
    <source>
        <dbReference type="ARBA" id="ARBA00023136"/>
    </source>
</evidence>
<comment type="similarity">
    <text evidence="3 13">Belongs to the cytochrome P450 family.</text>
</comment>
<keyword evidence="4 12" id="KW-0349">Heme</keyword>
<keyword evidence="8 13" id="KW-0560">Oxidoreductase</keyword>
<keyword evidence="7 14" id="KW-1133">Transmembrane helix</keyword>
<accession>A0A3S3N9D7</accession>
<comment type="subcellular location">
    <subcellularLocation>
        <location evidence="2">Membrane</location>
        <topology evidence="2">Single-pass membrane protein</topology>
    </subcellularLocation>
</comment>
<dbReference type="OrthoDB" id="2789670at2759"/>
<dbReference type="PRINTS" id="PR00463">
    <property type="entry name" value="EP450I"/>
</dbReference>
<dbReference type="PROSITE" id="PS00086">
    <property type="entry name" value="CYTOCHROME_P450"/>
    <property type="match status" value="1"/>
</dbReference>
<name>A0A3S3N9D7_9MAGN</name>
<dbReference type="PANTHER" id="PTHR47955">
    <property type="entry name" value="CYTOCHROME P450 FAMILY 71 PROTEIN"/>
    <property type="match status" value="1"/>
</dbReference>
<evidence type="ECO:0000256" key="10">
    <source>
        <dbReference type="ARBA" id="ARBA00023033"/>
    </source>
</evidence>
<protein>
    <submittedName>
        <fullName evidence="15">Cytochrome P450 71A9-like protein</fullName>
    </submittedName>
</protein>
<comment type="caution">
    <text evidence="15">The sequence shown here is derived from an EMBL/GenBank/DDBJ whole genome shotgun (WGS) entry which is preliminary data.</text>
</comment>
<evidence type="ECO:0000256" key="6">
    <source>
        <dbReference type="ARBA" id="ARBA00022723"/>
    </source>
</evidence>
<dbReference type="GO" id="GO:0020037">
    <property type="term" value="F:heme binding"/>
    <property type="evidence" value="ECO:0007669"/>
    <property type="project" value="InterPro"/>
</dbReference>
<dbReference type="Gene3D" id="1.10.630.10">
    <property type="entry name" value="Cytochrome P450"/>
    <property type="match status" value="1"/>
</dbReference>
<dbReference type="STRING" id="337451.A0A3S3N9D7"/>
<evidence type="ECO:0000313" key="15">
    <source>
        <dbReference type="EMBL" id="RWR94949.1"/>
    </source>
</evidence>
<evidence type="ECO:0000256" key="4">
    <source>
        <dbReference type="ARBA" id="ARBA00022617"/>
    </source>
</evidence>
<evidence type="ECO:0000256" key="14">
    <source>
        <dbReference type="SAM" id="Phobius"/>
    </source>
</evidence>
<keyword evidence="10 13" id="KW-0503">Monooxygenase</keyword>
<dbReference type="InterPro" id="IPR036396">
    <property type="entry name" value="Cyt_P450_sf"/>
</dbReference>
<keyword evidence="6 12" id="KW-0479">Metal-binding</keyword>
<dbReference type="AlphaFoldDB" id="A0A3S3N9D7"/>
<organism evidence="15 16">
    <name type="scientific">Cinnamomum micranthum f. kanehirae</name>
    <dbReference type="NCBI Taxonomy" id="337451"/>
    <lineage>
        <taxon>Eukaryota</taxon>
        <taxon>Viridiplantae</taxon>
        <taxon>Streptophyta</taxon>
        <taxon>Embryophyta</taxon>
        <taxon>Tracheophyta</taxon>
        <taxon>Spermatophyta</taxon>
        <taxon>Magnoliopsida</taxon>
        <taxon>Magnoliidae</taxon>
        <taxon>Laurales</taxon>
        <taxon>Lauraceae</taxon>
        <taxon>Cinnamomum</taxon>
    </lineage>
</organism>
<reference evidence="15 16" key="1">
    <citation type="journal article" date="2019" name="Nat. Plants">
        <title>Stout camphor tree genome fills gaps in understanding of flowering plant genome evolution.</title>
        <authorList>
            <person name="Chaw S.M."/>
            <person name="Liu Y.C."/>
            <person name="Wu Y.W."/>
            <person name="Wang H.Y."/>
            <person name="Lin C.I."/>
            <person name="Wu C.S."/>
            <person name="Ke H.M."/>
            <person name="Chang L.Y."/>
            <person name="Hsu C.Y."/>
            <person name="Yang H.T."/>
            <person name="Sudianto E."/>
            <person name="Hsu M.H."/>
            <person name="Wu K.P."/>
            <person name="Wang L.N."/>
            <person name="Leebens-Mack J.H."/>
            <person name="Tsai I.J."/>
        </authorList>
    </citation>
    <scope>NUCLEOTIDE SEQUENCE [LARGE SCALE GENOMIC DNA]</scope>
    <source>
        <strain evidence="16">cv. Chaw 1501</strain>
        <tissue evidence="15">Young leaves</tissue>
    </source>
</reference>
<comment type="cofactor">
    <cofactor evidence="1 12">
        <name>heme</name>
        <dbReference type="ChEBI" id="CHEBI:30413"/>
    </cofactor>
</comment>
<dbReference type="PANTHER" id="PTHR47955:SF22">
    <property type="entry name" value="CYTOCHROME P450 83B1-LIKE"/>
    <property type="match status" value="1"/>
</dbReference>
<sequence>MQQFTLTLPSPIVCSPYQNSMSLLTSLSWLSFPSILLLLPLMFLTTLIIFKKSRSSLNLPPGPPPLPIIGNMHQLGVVSHNSLLSLFKTYGPLLHLQLGSVPTLVVSSAELAKEVMKYQDLNFCSRPPFMSQKRLSYNFQDIAFVPYGEYWREMRKISIVELFSTKRIQSFGFIREEEVSQMIALISDSCSSSKPINLSDLLLTLTSNIICRAAFGKCYIGGAEKSDFHRISLETQALFVAFFVGDFIPWLGWIDTLTGQRARLEKNFFELDAFYDQVIDEHMDPERPKSEHEDFVDVMIKVQKDLNLTRDHIKGVLMNILVAGTDTGSATVVWAMTELIRNPRVMKKAQDEVRSVVGSKNKVEESDLSQLHYLKLVVKETFRLHCPAPLLVPRETIRHCTINGYDILPKTLVFVNAMAIGRDPEYWKDPDEFVPERFIDSEVDYRGTHFQLIPFGAGRRICPGMSFGTMTVELTMANLVYHFNWEFPSGVNKENIDMSEAPGITVHKKSDLLLVATKTSSSDVQRQE</sequence>
<keyword evidence="9 12" id="KW-0408">Iron</keyword>
<proteinExistence type="inferred from homology"/>
<dbReference type="FunFam" id="1.10.630.10:FF:000011">
    <property type="entry name" value="Cytochrome P450 83B1"/>
    <property type="match status" value="1"/>
</dbReference>
<dbReference type="GO" id="GO:0016705">
    <property type="term" value="F:oxidoreductase activity, acting on paired donors, with incorporation or reduction of molecular oxygen"/>
    <property type="evidence" value="ECO:0007669"/>
    <property type="project" value="InterPro"/>
</dbReference>
<keyword evidence="5 14" id="KW-0812">Transmembrane</keyword>
<evidence type="ECO:0000313" key="16">
    <source>
        <dbReference type="Proteomes" id="UP000283530"/>
    </source>
</evidence>
<evidence type="ECO:0000256" key="8">
    <source>
        <dbReference type="ARBA" id="ARBA00023002"/>
    </source>
</evidence>
<gene>
    <name evidence="15" type="ORF">CKAN_02426800</name>
</gene>
<feature type="transmembrane region" description="Helical" evidence="14">
    <location>
        <begin position="29"/>
        <end position="50"/>
    </location>
</feature>
<dbReference type="Proteomes" id="UP000283530">
    <property type="component" value="Unassembled WGS sequence"/>
</dbReference>
<dbReference type="Pfam" id="PF00067">
    <property type="entry name" value="p450"/>
    <property type="match status" value="1"/>
</dbReference>
<dbReference type="SUPFAM" id="SSF48264">
    <property type="entry name" value="Cytochrome P450"/>
    <property type="match status" value="1"/>
</dbReference>
<keyword evidence="16" id="KW-1185">Reference proteome</keyword>
<dbReference type="InterPro" id="IPR002401">
    <property type="entry name" value="Cyt_P450_E_grp-I"/>
</dbReference>
<dbReference type="PRINTS" id="PR00385">
    <property type="entry name" value="P450"/>
</dbReference>